<sequence>MDSAGVQPQSRLLRIRSAAGFGHHDRVRRLHQRLPRKARVPGQFRADHAGGAVGRPARHRRPEPCHEHLHLSRAAGSAVGRVAEIDLHDRPAGLVRKNATRRYFCSRIRMISFRTGGAGLPLRLAATVAVLAAAGTVGTATADEPTAAAGKTLVVMGDSFAANPACDGVLVKCDGNNDAAAHECLQRPTSWPVQLSALMGVAATDFENATCTNASIDSGPVTSTGQQVPGRDGYTLAQLAIKAAKNGAFGPRTKVVAIQLGANDEWPADSATTADAPAQLTCAFNLAQGCDADAVTQGRWPDLNSVTGAAYADRIRKVVDYVKYYAPNARITLVGYPELAPAGSTAWCLSALGVLHYVQPRGGAINEFWNRVDDAERDAAQQLSIDFVDARTPTAGHGLCAADPWLLGALDPQVNLVGLPFHPSPRGDTAVATEVYAHVAQTR</sequence>
<dbReference type="InterPro" id="IPR036514">
    <property type="entry name" value="SGNH_hydro_sf"/>
</dbReference>
<dbReference type="InterPro" id="IPR013830">
    <property type="entry name" value="SGNH_hydro"/>
</dbReference>
<dbReference type="GO" id="GO:0006629">
    <property type="term" value="P:lipid metabolic process"/>
    <property type="evidence" value="ECO:0007669"/>
    <property type="project" value="TreeGrafter"/>
</dbReference>
<evidence type="ECO:0000259" key="4">
    <source>
        <dbReference type="Pfam" id="PF13472"/>
    </source>
</evidence>
<evidence type="ECO:0000313" key="6">
    <source>
        <dbReference type="Proteomes" id="UP000267164"/>
    </source>
</evidence>
<dbReference type="Proteomes" id="UP000267164">
    <property type="component" value="Chromosome"/>
</dbReference>
<organism evidence="5 6">
    <name type="scientific">Nocardia yunnanensis</name>
    <dbReference type="NCBI Taxonomy" id="2382165"/>
    <lineage>
        <taxon>Bacteria</taxon>
        <taxon>Bacillati</taxon>
        <taxon>Actinomycetota</taxon>
        <taxon>Actinomycetes</taxon>
        <taxon>Mycobacteriales</taxon>
        <taxon>Nocardiaceae</taxon>
        <taxon>Nocardia</taxon>
    </lineage>
</organism>
<dbReference type="GO" id="GO:0016788">
    <property type="term" value="F:hydrolase activity, acting on ester bonds"/>
    <property type="evidence" value="ECO:0007669"/>
    <property type="project" value="InterPro"/>
</dbReference>
<dbReference type="Pfam" id="PF13472">
    <property type="entry name" value="Lipase_GDSL_2"/>
    <property type="match status" value="1"/>
</dbReference>
<evidence type="ECO:0000256" key="2">
    <source>
        <dbReference type="PIRSR" id="PIRSR637460-2"/>
    </source>
</evidence>
<keyword evidence="6" id="KW-1185">Reference proteome</keyword>
<protein>
    <submittedName>
        <fullName evidence="5">SGNH/GDSL hydrolase family protein</fullName>
    </submittedName>
</protein>
<dbReference type="PANTHER" id="PTHR37981">
    <property type="entry name" value="LIPASE 2"/>
    <property type="match status" value="1"/>
</dbReference>
<feature type="domain" description="SGNH hydrolase-type esterase" evidence="4">
    <location>
        <begin position="156"/>
        <end position="427"/>
    </location>
</feature>
<accession>A0A386ZPC1</accession>
<dbReference type="Gene3D" id="3.40.50.1110">
    <property type="entry name" value="SGNH hydrolase"/>
    <property type="match status" value="1"/>
</dbReference>
<feature type="active site" evidence="1">
    <location>
        <position position="422"/>
    </location>
</feature>
<dbReference type="PANTHER" id="PTHR37981:SF1">
    <property type="entry name" value="SGNH HYDROLASE-TYPE ESTERASE DOMAIN-CONTAINING PROTEIN"/>
    <property type="match status" value="1"/>
</dbReference>
<proteinExistence type="predicted"/>
<feature type="region of interest" description="Disordered" evidence="3">
    <location>
        <begin position="36"/>
        <end position="62"/>
    </location>
</feature>
<keyword evidence="5" id="KW-0378">Hydrolase</keyword>
<evidence type="ECO:0000256" key="1">
    <source>
        <dbReference type="PIRSR" id="PIRSR637460-1"/>
    </source>
</evidence>
<name>A0A386ZPC1_9NOCA</name>
<dbReference type="KEGG" id="nyu:D7D52_30660"/>
<dbReference type="CDD" id="cd01823">
    <property type="entry name" value="SEST_like"/>
    <property type="match status" value="1"/>
</dbReference>
<dbReference type="SUPFAM" id="SSF52266">
    <property type="entry name" value="SGNH hydrolase"/>
    <property type="match status" value="1"/>
</dbReference>
<gene>
    <name evidence="5" type="ORF">D7D52_30660</name>
</gene>
<evidence type="ECO:0000256" key="3">
    <source>
        <dbReference type="SAM" id="MobiDB-lite"/>
    </source>
</evidence>
<feature type="disulfide bond" evidence="2">
    <location>
        <begin position="184"/>
        <end position="211"/>
    </location>
</feature>
<reference evidence="5 6" key="1">
    <citation type="submission" date="2018-09" db="EMBL/GenBank/DDBJ databases">
        <title>Nocardia yunnanensis sp. nov., an actinomycete isolated from a soil sample.</title>
        <authorList>
            <person name="Zhang J."/>
        </authorList>
    </citation>
    <scope>NUCLEOTIDE SEQUENCE [LARGE SCALE GENOMIC DNA]</scope>
    <source>
        <strain evidence="5 6">CFHS0054</strain>
    </source>
</reference>
<dbReference type="InterPro" id="IPR037460">
    <property type="entry name" value="SEST-like"/>
</dbReference>
<feature type="disulfide bond" evidence="2">
    <location>
        <begin position="348"/>
        <end position="400"/>
    </location>
</feature>
<dbReference type="EMBL" id="CP032568">
    <property type="protein sequence ID" value="AYF79511.1"/>
    <property type="molecule type" value="Genomic_DNA"/>
</dbReference>
<dbReference type="AlphaFoldDB" id="A0A386ZPC1"/>
<keyword evidence="2" id="KW-1015">Disulfide bond</keyword>
<feature type="active site" description="Nucleophile" evidence="1">
    <location>
        <position position="159"/>
    </location>
</feature>
<dbReference type="OrthoDB" id="4529562at2"/>
<evidence type="ECO:0000313" key="5">
    <source>
        <dbReference type="EMBL" id="AYF79511.1"/>
    </source>
</evidence>